<proteinExistence type="predicted"/>
<dbReference type="Proteomes" id="UP001255416">
    <property type="component" value="Unassembled WGS sequence"/>
</dbReference>
<evidence type="ECO:0000313" key="2">
    <source>
        <dbReference type="EMBL" id="MDU9005458.1"/>
    </source>
</evidence>
<gene>
    <name evidence="2" type="ORF">QO231_16605</name>
</gene>
<protein>
    <submittedName>
        <fullName evidence="2">Uncharacterized protein</fullName>
    </submittedName>
</protein>
<dbReference type="EMBL" id="JASMWN010000014">
    <property type="protein sequence ID" value="MDU9005458.1"/>
    <property type="molecule type" value="Genomic_DNA"/>
</dbReference>
<reference evidence="3" key="1">
    <citation type="submission" date="2023-05" db="EMBL/GenBank/DDBJ databases">
        <title>Sedimentitalea sp. nov. JM2-8.</title>
        <authorList>
            <person name="Huang J."/>
        </authorList>
    </citation>
    <scope>NUCLEOTIDE SEQUENCE [LARGE SCALE GENOMIC DNA]</scope>
    <source>
        <strain evidence="3">KHS03</strain>
    </source>
</reference>
<evidence type="ECO:0000256" key="1">
    <source>
        <dbReference type="SAM" id="SignalP"/>
    </source>
</evidence>
<name>A0ABU3VH90_9RHOB</name>
<organism evidence="2 3">
    <name type="scientific">Sedimentitalea todarodis</name>
    <dbReference type="NCBI Taxonomy" id="1631240"/>
    <lineage>
        <taxon>Bacteria</taxon>
        <taxon>Pseudomonadati</taxon>
        <taxon>Pseudomonadota</taxon>
        <taxon>Alphaproteobacteria</taxon>
        <taxon>Rhodobacterales</taxon>
        <taxon>Paracoccaceae</taxon>
        <taxon>Sedimentitalea</taxon>
    </lineage>
</organism>
<keyword evidence="3" id="KW-1185">Reference proteome</keyword>
<feature type="chain" id="PRO_5045725415" evidence="1">
    <location>
        <begin position="24"/>
        <end position="42"/>
    </location>
</feature>
<comment type="caution">
    <text evidence="2">The sequence shown here is derived from an EMBL/GenBank/DDBJ whole genome shotgun (WGS) entry which is preliminary data.</text>
</comment>
<accession>A0ABU3VH90</accession>
<dbReference type="RefSeq" id="WP_316778867.1">
    <property type="nucleotide sequence ID" value="NZ_JASMWN010000014.1"/>
</dbReference>
<sequence>MTQTANYAAFAISTALISVSALAADRIAGRVEVGGGRFPGRG</sequence>
<feature type="signal peptide" evidence="1">
    <location>
        <begin position="1"/>
        <end position="23"/>
    </location>
</feature>
<keyword evidence="1" id="KW-0732">Signal</keyword>
<evidence type="ECO:0000313" key="3">
    <source>
        <dbReference type="Proteomes" id="UP001255416"/>
    </source>
</evidence>